<dbReference type="KEGG" id="salf:SMD44_00250"/>
<keyword evidence="3" id="KW-1185">Reference proteome</keyword>
<gene>
    <name evidence="2" type="ORF">SMD44_00250</name>
</gene>
<organism evidence="2 3">
    <name type="scientific">Streptomyces alboflavus</name>
    <dbReference type="NCBI Taxonomy" id="67267"/>
    <lineage>
        <taxon>Bacteria</taxon>
        <taxon>Bacillati</taxon>
        <taxon>Actinomycetota</taxon>
        <taxon>Actinomycetes</taxon>
        <taxon>Kitasatosporales</taxon>
        <taxon>Streptomycetaceae</taxon>
        <taxon>Streptomyces</taxon>
    </lineage>
</organism>
<dbReference type="Proteomes" id="UP000195880">
    <property type="component" value="Chromosome"/>
</dbReference>
<protein>
    <submittedName>
        <fullName evidence="2">Uncharacterized protein</fullName>
    </submittedName>
</protein>
<evidence type="ECO:0000313" key="2">
    <source>
        <dbReference type="EMBL" id="ARX80852.1"/>
    </source>
</evidence>
<evidence type="ECO:0000313" key="3">
    <source>
        <dbReference type="Proteomes" id="UP000195880"/>
    </source>
</evidence>
<dbReference type="InterPro" id="IPR029074">
    <property type="entry name" value="Imm49"/>
</dbReference>
<name>A0A1Z1W361_9ACTN</name>
<dbReference type="Pfam" id="PF15575">
    <property type="entry name" value="Imm49"/>
    <property type="match status" value="1"/>
</dbReference>
<dbReference type="EMBL" id="CP021748">
    <property type="protein sequence ID" value="ARX80852.1"/>
    <property type="molecule type" value="Genomic_DNA"/>
</dbReference>
<evidence type="ECO:0000256" key="1">
    <source>
        <dbReference type="SAM" id="MobiDB-lite"/>
    </source>
</evidence>
<feature type="region of interest" description="Disordered" evidence="1">
    <location>
        <begin position="102"/>
        <end position="121"/>
    </location>
</feature>
<accession>A0A1Z1W361</accession>
<reference evidence="2 3" key="1">
    <citation type="submission" date="2017-05" db="EMBL/GenBank/DDBJ databases">
        <title>Streptomyces alboflavus Genome sequencing and assembly.</title>
        <authorList>
            <person name="Wang Y."/>
            <person name="Du B."/>
            <person name="Ding Y."/>
            <person name="Liu H."/>
            <person name="Hou Q."/>
            <person name="Liu K."/>
            <person name="Wang C."/>
            <person name="Yao L."/>
        </authorList>
    </citation>
    <scope>NUCLEOTIDE SEQUENCE [LARGE SCALE GENOMIC DNA]</scope>
    <source>
        <strain evidence="2 3">MDJK44</strain>
    </source>
</reference>
<proteinExistence type="predicted"/>
<dbReference type="AlphaFoldDB" id="A0A1Z1W361"/>
<sequence length="121" mass="12807">MPLCKPDADERADAARQLDGAGALAPDHRLLRVLLDDDQDAFEEALAARLTEHRESVGADPAPRTLLPLGPLVLAALAVQAHGWELRVRSGYLPGELVGSPDALRQAGDGTANNLGEWAAK</sequence>